<dbReference type="Proteomes" id="UP000053890">
    <property type="component" value="Unassembled WGS sequence"/>
</dbReference>
<organism evidence="2 3">
    <name type="scientific">Rhodotorula graminis (strain WP1)</name>
    <dbReference type="NCBI Taxonomy" id="578459"/>
    <lineage>
        <taxon>Eukaryota</taxon>
        <taxon>Fungi</taxon>
        <taxon>Dikarya</taxon>
        <taxon>Basidiomycota</taxon>
        <taxon>Pucciniomycotina</taxon>
        <taxon>Microbotryomycetes</taxon>
        <taxon>Sporidiobolales</taxon>
        <taxon>Sporidiobolaceae</taxon>
        <taxon>Rhodotorula</taxon>
    </lineage>
</organism>
<dbReference type="EMBL" id="KQ474081">
    <property type="protein sequence ID" value="KPV74111.1"/>
    <property type="molecule type" value="Genomic_DNA"/>
</dbReference>
<dbReference type="AlphaFoldDB" id="A0A0P9H263"/>
<feature type="region of interest" description="Disordered" evidence="1">
    <location>
        <begin position="388"/>
        <end position="409"/>
    </location>
</feature>
<sequence length="427" mass="48113">MSSQPEPEPSDELFRQLKELYSFFKVPSDKRSRDQCTPDEYERKKAAHTQNTAIARAPASFARCWGILSPEKRQRALELLLGHYCDTRAAAQRNFKFISFDRLRIDMLCVLTSLKIDPVRRFNTLLHHLVVLYDAPIDEREFEAFRDLRHKLGPERRVLYDLRAHPRDLSASFDAAEAVINRLIAEGQERVEQANAARVRHLVPVKAAWALLHEPASLVFGPASVAQAAIEVYMSRLGPGQQAAAVARLRDLLFEACEDRALHGEALDAADQLDEVLGTLRAGDIGHAICVACLTWLLRFYESRDASEAVVELKGVLDRFCGAEWTLEFPKLALTQQWYAAATVKALLRHVHERTDRQILAQVARIFPLDSPGTDSWAHARPVQPAEHPPVLSLGHRPSTHGDLGELDSTTSVPVSRYFPQSRRVGW</sequence>
<evidence type="ECO:0000256" key="1">
    <source>
        <dbReference type="SAM" id="MobiDB-lite"/>
    </source>
</evidence>
<evidence type="ECO:0000313" key="3">
    <source>
        <dbReference type="Proteomes" id="UP000053890"/>
    </source>
</evidence>
<dbReference type="GeneID" id="28975049"/>
<gene>
    <name evidence="2" type="ORF">RHOBADRAFT_45408</name>
</gene>
<dbReference type="RefSeq" id="XP_018270160.1">
    <property type="nucleotide sequence ID" value="XM_018414601.1"/>
</dbReference>
<proteinExistence type="predicted"/>
<reference evidence="2 3" key="1">
    <citation type="journal article" date="2015" name="Front. Microbiol.">
        <title>Genome sequence of the plant growth promoting endophytic yeast Rhodotorula graminis WP1.</title>
        <authorList>
            <person name="Firrincieli A."/>
            <person name="Otillar R."/>
            <person name="Salamov A."/>
            <person name="Schmutz J."/>
            <person name="Khan Z."/>
            <person name="Redman R.S."/>
            <person name="Fleck N.D."/>
            <person name="Lindquist E."/>
            <person name="Grigoriev I.V."/>
            <person name="Doty S.L."/>
        </authorList>
    </citation>
    <scope>NUCLEOTIDE SEQUENCE [LARGE SCALE GENOMIC DNA]</scope>
    <source>
        <strain evidence="2 3">WP1</strain>
    </source>
</reference>
<protein>
    <submittedName>
        <fullName evidence="2">Uncharacterized protein</fullName>
    </submittedName>
</protein>
<evidence type="ECO:0000313" key="2">
    <source>
        <dbReference type="EMBL" id="KPV74111.1"/>
    </source>
</evidence>
<accession>A0A0P9H263</accession>
<name>A0A0P9H263_RHOGW</name>
<keyword evidence="3" id="KW-1185">Reference proteome</keyword>